<evidence type="ECO:0000313" key="2">
    <source>
        <dbReference type="EMBL" id="OOP96803.1"/>
    </source>
</evidence>
<gene>
    <name evidence="2" type="ORF">B0X41_00515</name>
    <name evidence="3" type="ORF">DD776_05745</name>
    <name evidence="4" type="ORF">EGV97_08650</name>
</gene>
<evidence type="ECO:0000313" key="5">
    <source>
        <dbReference type="Proteomes" id="UP000276972"/>
    </source>
</evidence>
<evidence type="ECO:0000313" key="7">
    <source>
        <dbReference type="Proteomes" id="UP000318399"/>
    </source>
</evidence>
<reference evidence="3 6" key="2">
    <citation type="submission" date="2018-04" db="EMBL/GenBank/DDBJ databases">
        <title>Complete genome sequences of Helicobacter pylori.</title>
        <authorList>
            <person name="Palau M."/>
            <person name="Minana-Galbis D."/>
        </authorList>
    </citation>
    <scope>NUCLEOTIDE SEQUENCE [LARGE SCALE GENOMIC DNA]</scope>
    <source>
        <strain evidence="3 6">B126</strain>
    </source>
</reference>
<keyword evidence="1" id="KW-1133">Transmembrane helix</keyword>
<comment type="caution">
    <text evidence="2">The sequence shown here is derived from an EMBL/GenBank/DDBJ whole genome shotgun (WGS) entry which is preliminary data.</text>
</comment>
<accession>A0A2T6T3T8</accession>
<name>A0A2T6T3T8_HELPX</name>
<dbReference type="EMBL" id="MUOR01000006">
    <property type="protein sequence ID" value="OOP96803.1"/>
    <property type="molecule type" value="Genomic_DNA"/>
</dbReference>
<reference evidence="4 5" key="3">
    <citation type="submission" date="2018-11" db="EMBL/GenBank/DDBJ databases">
        <authorList>
            <person name="Gutierrez A.J."/>
            <person name="Bravo M."/>
        </authorList>
    </citation>
    <scope>NUCLEOTIDE SEQUENCE [LARGE SCALE GENOMIC DNA]</scope>
    <source>
        <strain evidence="4 5">22388</strain>
    </source>
</reference>
<evidence type="ECO:0000313" key="4">
    <source>
        <dbReference type="EMBL" id="RPF67449.1"/>
    </source>
</evidence>
<proteinExistence type="predicted"/>
<dbReference type="EMBL" id="RPFP01000085">
    <property type="protein sequence ID" value="RPF67449.1"/>
    <property type="molecule type" value="Genomic_DNA"/>
</dbReference>
<feature type="transmembrane region" description="Helical" evidence="1">
    <location>
        <begin position="17"/>
        <end position="37"/>
    </location>
</feature>
<organism evidence="2 7">
    <name type="scientific">Helicobacter pylori</name>
    <name type="common">Campylobacter pylori</name>
    <dbReference type="NCBI Taxonomy" id="210"/>
    <lineage>
        <taxon>Bacteria</taxon>
        <taxon>Pseudomonadati</taxon>
        <taxon>Campylobacterota</taxon>
        <taxon>Epsilonproteobacteria</taxon>
        <taxon>Campylobacterales</taxon>
        <taxon>Helicobacteraceae</taxon>
        <taxon>Helicobacter</taxon>
    </lineage>
</organism>
<dbReference type="AlphaFoldDB" id="A0A2T6T3T8"/>
<dbReference type="Proteomes" id="UP000276972">
    <property type="component" value="Unassembled WGS sequence"/>
</dbReference>
<protein>
    <submittedName>
        <fullName evidence="2">Prokaryotic metallothionein family protein</fullName>
    </submittedName>
</protein>
<dbReference type="NCBIfam" id="NF041023">
    <property type="entry name" value="PP0621_fam"/>
    <property type="match status" value="1"/>
</dbReference>
<evidence type="ECO:0000313" key="3">
    <source>
        <dbReference type="EMBL" id="RKV58843.1"/>
    </source>
</evidence>
<sequence length="97" mass="11247">MLCASKACLFLQIKGKFMLRILIPLLIIVWVLWRLFLRQKPHKNDHRDNHSYTQQTPKELEDHMIVCSKCQTYVSSKDAIYSGAVAYCSETCLNDKG</sequence>
<keyword evidence="1" id="KW-0812">Transmembrane</keyword>
<reference evidence="2 7" key="1">
    <citation type="journal article" date="2017" name="Front. Cell. Infect. Microbiol.">
        <title>Whole Genome Sequence and Phylogenetic Analysis Show Helicobacter pylori Strains from Latin America Have Followed a Unique Evolution Pathway.</title>
        <authorList>
            <person name="Munoz-Ramirez Z.Y."/>
            <person name="Mendez-Tenorio A."/>
            <person name="Kato I."/>
            <person name="Bravo M.M."/>
            <person name="Rizzato C."/>
            <person name="Thorell K."/>
            <person name="Torres R.C."/>
            <person name="Aviles-Jimenez F."/>
            <person name="Camorlinga M."/>
            <person name="Canzian F."/>
            <person name="Torres J."/>
        </authorList>
    </citation>
    <scope>NUCLEOTIDE SEQUENCE [LARGE SCALE GENOMIC DNA]</scope>
    <source>
        <strain evidence="2 7">CC26084</strain>
    </source>
</reference>
<evidence type="ECO:0000256" key="1">
    <source>
        <dbReference type="SAM" id="Phobius"/>
    </source>
</evidence>
<dbReference type="Proteomes" id="UP000318399">
    <property type="component" value="Unassembled WGS sequence"/>
</dbReference>
<dbReference type="Proteomes" id="UP000279456">
    <property type="component" value="Unassembled WGS sequence"/>
</dbReference>
<dbReference type="InterPro" id="IPR049708">
    <property type="entry name" value="PP0621-like"/>
</dbReference>
<evidence type="ECO:0000313" key="6">
    <source>
        <dbReference type="Proteomes" id="UP000279456"/>
    </source>
</evidence>
<dbReference type="EMBL" id="QEHH01000025">
    <property type="protein sequence ID" value="RKV58843.1"/>
    <property type="molecule type" value="Genomic_DNA"/>
</dbReference>
<keyword evidence="1" id="KW-0472">Membrane</keyword>